<reference evidence="5 6" key="1">
    <citation type="submission" date="2020-08" db="EMBL/GenBank/DDBJ databases">
        <title>Acidobacteriota in marine sediments use diverse sulfur dissimilation pathways.</title>
        <authorList>
            <person name="Wasmund K."/>
        </authorList>
    </citation>
    <scope>NUCLEOTIDE SEQUENCE [LARGE SCALE GENOMIC DNA]</scope>
    <source>
        <strain evidence="5">MAG AM4</strain>
    </source>
</reference>
<accession>A0A8J7CCQ9</accession>
<gene>
    <name evidence="5" type="ORF">IFK94_06795</name>
</gene>
<comment type="caution">
    <text evidence="5">The sequence shown here is derived from an EMBL/GenBank/DDBJ whole genome shotgun (WGS) entry which is preliminary data.</text>
</comment>
<evidence type="ECO:0000313" key="5">
    <source>
        <dbReference type="EMBL" id="MBD3867812.1"/>
    </source>
</evidence>
<dbReference type="GO" id="GO:0051536">
    <property type="term" value="F:iron-sulfur cluster binding"/>
    <property type="evidence" value="ECO:0007669"/>
    <property type="project" value="UniProtKB-KW"/>
</dbReference>
<keyword evidence="2" id="KW-0408">Iron</keyword>
<dbReference type="EMBL" id="JACXWD010000016">
    <property type="protein sequence ID" value="MBD3867812.1"/>
    <property type="molecule type" value="Genomic_DNA"/>
</dbReference>
<protein>
    <submittedName>
        <fullName evidence="5">4Fe-4S dicluster domain-containing protein</fullName>
    </submittedName>
</protein>
<dbReference type="PROSITE" id="PS00198">
    <property type="entry name" value="4FE4S_FER_1"/>
    <property type="match status" value="2"/>
</dbReference>
<dbReference type="GO" id="GO:0046872">
    <property type="term" value="F:metal ion binding"/>
    <property type="evidence" value="ECO:0007669"/>
    <property type="project" value="UniProtKB-KW"/>
</dbReference>
<proteinExistence type="predicted"/>
<dbReference type="Pfam" id="PF17179">
    <property type="entry name" value="Fer4_22"/>
    <property type="match status" value="1"/>
</dbReference>
<evidence type="ECO:0000313" key="6">
    <source>
        <dbReference type="Proteomes" id="UP000648239"/>
    </source>
</evidence>
<dbReference type="InterPro" id="IPR017896">
    <property type="entry name" value="4Fe4S_Fe-S-bd"/>
</dbReference>
<evidence type="ECO:0000256" key="3">
    <source>
        <dbReference type="ARBA" id="ARBA00023014"/>
    </source>
</evidence>
<evidence type="ECO:0000256" key="2">
    <source>
        <dbReference type="ARBA" id="ARBA00023004"/>
    </source>
</evidence>
<keyword evidence="1" id="KW-0479">Metal-binding</keyword>
<organism evidence="5 6">
    <name type="scientific">Candidatus Polarisedimenticola svalbardensis</name>
    <dbReference type="NCBI Taxonomy" id="2886004"/>
    <lineage>
        <taxon>Bacteria</taxon>
        <taxon>Pseudomonadati</taxon>
        <taxon>Acidobacteriota</taxon>
        <taxon>Candidatus Polarisedimenticolia</taxon>
        <taxon>Candidatus Polarisedimenticolales</taxon>
        <taxon>Candidatus Polarisedimenticolaceae</taxon>
        <taxon>Candidatus Polarisedimenticola</taxon>
    </lineage>
</organism>
<sequence>MFILEPDGFEKILDSLREKGYRITGPKLRDGAIVLDTIDSAASLPRGVRDHQGPGRYRLEETGDDSWFSYTLGSDSWKKLFFHPIKPLFKTTRDGGLLQIEPEPPREGLKALIGVRPCELQALAIQDKVLAEGEFVDRHYVASRKGTFIVAVNCTVPGGTCFCVSMGTGPVADRGYDISLTELGSNGATRFVARAGSPHGEELLAAASSGKAGESDLQLEAELLEAAAGNMGRSLDVEGLAAALAESGDHPRWEEVAERCQACTNCTMACPTCYCHTVEDSTDLTGSVADRTRVWDSCFTADHSYLHGGSVRETRGARYRQWLTHKLSSWHDQFGGSGCTGCGRCITWCPVGIDITEEAQAVRGTARG</sequence>
<name>A0A8J7CCQ9_9BACT</name>
<dbReference type="SUPFAM" id="SSF46548">
    <property type="entry name" value="alpha-helical ferredoxin"/>
    <property type="match status" value="1"/>
</dbReference>
<keyword evidence="3" id="KW-0411">Iron-sulfur</keyword>
<evidence type="ECO:0000256" key="1">
    <source>
        <dbReference type="ARBA" id="ARBA00022723"/>
    </source>
</evidence>
<dbReference type="AlphaFoldDB" id="A0A8J7CCQ9"/>
<dbReference type="Proteomes" id="UP000648239">
    <property type="component" value="Unassembled WGS sequence"/>
</dbReference>
<dbReference type="PANTHER" id="PTHR40447:SF1">
    <property type="entry name" value="ANAEROBIC SULFITE REDUCTASE SUBUNIT A"/>
    <property type="match status" value="1"/>
</dbReference>
<feature type="domain" description="4Fe-4S ferredoxin-type" evidence="4">
    <location>
        <begin position="249"/>
        <end position="281"/>
    </location>
</feature>
<dbReference type="InterPro" id="IPR017900">
    <property type="entry name" value="4Fe4S_Fe_S_CS"/>
</dbReference>
<dbReference type="PROSITE" id="PS51379">
    <property type="entry name" value="4FE4S_FER_2"/>
    <property type="match status" value="2"/>
</dbReference>
<feature type="domain" description="4Fe-4S ferredoxin-type" evidence="4">
    <location>
        <begin position="330"/>
        <end position="358"/>
    </location>
</feature>
<evidence type="ECO:0000259" key="4">
    <source>
        <dbReference type="PROSITE" id="PS51379"/>
    </source>
</evidence>
<dbReference type="PANTHER" id="PTHR40447">
    <property type="entry name" value="ANAEROBIC SULFITE REDUCTASE SUBUNIT A"/>
    <property type="match status" value="1"/>
</dbReference>